<dbReference type="EMBL" id="PKKJ01000001">
    <property type="protein sequence ID" value="PKY66978.1"/>
    <property type="molecule type" value="Genomic_DNA"/>
</dbReference>
<evidence type="ECO:0000313" key="3">
    <source>
        <dbReference type="Proteomes" id="UP000234545"/>
    </source>
</evidence>
<reference evidence="2 3" key="1">
    <citation type="submission" date="2017-12" db="EMBL/GenBank/DDBJ databases">
        <title>Phylogenetic diversity of female urinary microbiome.</title>
        <authorList>
            <person name="Thomas-White K."/>
            <person name="Wolfe A.J."/>
        </authorList>
    </citation>
    <scope>NUCLEOTIDE SEQUENCE [LARGE SCALE GENOMIC DNA]</scope>
    <source>
        <strain evidence="2 3">UMB0250</strain>
    </source>
</reference>
<sequence>MAESTATEAAPENTSETAEQATAPVQQEPAPTVKTEPTSTPEPTPKTEPAPTPEPAPTEITGEAIIQALTKALGMDENKTPTIEEVTAQYAAEKTGRETAQRLLDVYKAANGIADPDMLTDSKRFTDSLETINTSDRAALVDHIKQFIADNPRFALTQPSGSSTVDPSNTGTQTTTVEEFRKMNGQQRNALYQSNPDLYEQLRATA</sequence>
<comment type="caution">
    <text evidence="2">The sequence shown here is derived from an EMBL/GenBank/DDBJ whole genome shotgun (WGS) entry which is preliminary data.</text>
</comment>
<dbReference type="RefSeq" id="WP_101627475.1">
    <property type="nucleotide sequence ID" value="NZ_PKKJ01000001.1"/>
</dbReference>
<feature type="compositionally biased region" description="Pro residues" evidence="1">
    <location>
        <begin position="40"/>
        <end position="56"/>
    </location>
</feature>
<feature type="compositionally biased region" description="Polar residues" evidence="1">
    <location>
        <begin position="1"/>
        <end position="25"/>
    </location>
</feature>
<dbReference type="AlphaFoldDB" id="A0A2I1I764"/>
<name>A0A2I1I764_9ACTO</name>
<proteinExistence type="predicted"/>
<protein>
    <submittedName>
        <fullName evidence="2">Uncharacterized protein</fullName>
    </submittedName>
</protein>
<accession>A0A2I1I764</accession>
<gene>
    <name evidence="2" type="ORF">CYJ25_01690</name>
</gene>
<dbReference type="OrthoDB" id="4546967at2"/>
<feature type="region of interest" description="Disordered" evidence="1">
    <location>
        <begin position="1"/>
        <end position="62"/>
    </location>
</feature>
<evidence type="ECO:0000256" key="1">
    <source>
        <dbReference type="SAM" id="MobiDB-lite"/>
    </source>
</evidence>
<organism evidence="2 3">
    <name type="scientific">Schaalia turicensis</name>
    <dbReference type="NCBI Taxonomy" id="131111"/>
    <lineage>
        <taxon>Bacteria</taxon>
        <taxon>Bacillati</taxon>
        <taxon>Actinomycetota</taxon>
        <taxon>Actinomycetes</taxon>
        <taxon>Actinomycetales</taxon>
        <taxon>Actinomycetaceae</taxon>
        <taxon>Schaalia</taxon>
    </lineage>
</organism>
<dbReference type="Proteomes" id="UP000234545">
    <property type="component" value="Unassembled WGS sequence"/>
</dbReference>
<evidence type="ECO:0000313" key="2">
    <source>
        <dbReference type="EMBL" id="PKY66978.1"/>
    </source>
</evidence>